<protein>
    <submittedName>
        <fullName evidence="1">Uncharacterized protein</fullName>
    </submittedName>
</protein>
<proteinExistence type="predicted"/>
<evidence type="ECO:0000313" key="2">
    <source>
        <dbReference type="Proteomes" id="UP001434883"/>
    </source>
</evidence>
<gene>
    <name evidence="1" type="ORF">XENOCAPTIV_023635</name>
</gene>
<name>A0ABV0R4J9_9TELE</name>
<reference evidence="1 2" key="1">
    <citation type="submission" date="2021-06" db="EMBL/GenBank/DDBJ databases">
        <authorList>
            <person name="Palmer J.M."/>
        </authorList>
    </citation>
    <scope>NUCLEOTIDE SEQUENCE [LARGE SCALE GENOMIC DNA]</scope>
    <source>
        <strain evidence="1 2">XC_2019</strain>
        <tissue evidence="1">Muscle</tissue>
    </source>
</reference>
<sequence length="107" mass="12078">MCDNMSQSEQLDPCCFCPVAVCVFVSASPLGIALKFSVQVDPFCVQQLLLLPSLLSFPIPPFFQPNLFQNHLFFPNQIQHLEEEELLGMFIVLCVRTNYRRAGGRAI</sequence>
<keyword evidence="2" id="KW-1185">Reference proteome</keyword>
<evidence type="ECO:0000313" key="1">
    <source>
        <dbReference type="EMBL" id="MEQ2203058.1"/>
    </source>
</evidence>
<comment type="caution">
    <text evidence="1">The sequence shown here is derived from an EMBL/GenBank/DDBJ whole genome shotgun (WGS) entry which is preliminary data.</text>
</comment>
<organism evidence="1 2">
    <name type="scientific">Xenoophorus captivus</name>
    <dbReference type="NCBI Taxonomy" id="1517983"/>
    <lineage>
        <taxon>Eukaryota</taxon>
        <taxon>Metazoa</taxon>
        <taxon>Chordata</taxon>
        <taxon>Craniata</taxon>
        <taxon>Vertebrata</taxon>
        <taxon>Euteleostomi</taxon>
        <taxon>Actinopterygii</taxon>
        <taxon>Neopterygii</taxon>
        <taxon>Teleostei</taxon>
        <taxon>Neoteleostei</taxon>
        <taxon>Acanthomorphata</taxon>
        <taxon>Ovalentaria</taxon>
        <taxon>Atherinomorphae</taxon>
        <taxon>Cyprinodontiformes</taxon>
        <taxon>Goodeidae</taxon>
        <taxon>Xenoophorus</taxon>
    </lineage>
</organism>
<accession>A0ABV0R4J9</accession>
<dbReference type="EMBL" id="JAHRIN010034149">
    <property type="protein sequence ID" value="MEQ2203058.1"/>
    <property type="molecule type" value="Genomic_DNA"/>
</dbReference>
<dbReference type="Proteomes" id="UP001434883">
    <property type="component" value="Unassembled WGS sequence"/>
</dbReference>